<dbReference type="PANTHER" id="PTHR22912:SF217">
    <property type="entry name" value="DIHYDROLIPOYL DEHYDROGENASE"/>
    <property type="match status" value="1"/>
</dbReference>
<evidence type="ECO:0000256" key="10">
    <source>
        <dbReference type="ARBA" id="ARBA00023157"/>
    </source>
</evidence>
<keyword evidence="5" id="KW-0963">Cytoplasm</keyword>
<evidence type="ECO:0000256" key="5">
    <source>
        <dbReference type="ARBA" id="ARBA00022490"/>
    </source>
</evidence>
<evidence type="ECO:0000256" key="4">
    <source>
        <dbReference type="ARBA" id="ARBA00016961"/>
    </source>
</evidence>
<organism evidence="16 17">
    <name type="scientific">Clostridium frigoris</name>
    <dbReference type="NCBI Taxonomy" id="205327"/>
    <lineage>
        <taxon>Bacteria</taxon>
        <taxon>Bacillati</taxon>
        <taxon>Bacillota</taxon>
        <taxon>Clostridia</taxon>
        <taxon>Eubacteriales</taxon>
        <taxon>Clostridiaceae</taxon>
        <taxon>Clostridium</taxon>
    </lineage>
</organism>
<evidence type="ECO:0000259" key="14">
    <source>
        <dbReference type="Pfam" id="PF02852"/>
    </source>
</evidence>
<evidence type="ECO:0000256" key="6">
    <source>
        <dbReference type="ARBA" id="ARBA00022630"/>
    </source>
</evidence>
<dbReference type="PIRSF" id="PIRSF000350">
    <property type="entry name" value="Mercury_reductase_MerA"/>
    <property type="match status" value="1"/>
</dbReference>
<name>A0ABS6BVW0_9CLOT</name>
<keyword evidence="10" id="KW-1015">Disulfide bond</keyword>
<keyword evidence="7 13" id="KW-0274">FAD</keyword>
<dbReference type="Proteomes" id="UP000776252">
    <property type="component" value="Unassembled WGS sequence"/>
</dbReference>
<dbReference type="Pfam" id="PF07992">
    <property type="entry name" value="Pyr_redox_2"/>
    <property type="match status" value="1"/>
</dbReference>
<protein>
    <recommendedName>
        <fullName evidence="4 13">Dihydrolipoyl dehydrogenase</fullName>
        <ecNumber evidence="3 13">1.8.1.4</ecNumber>
    </recommendedName>
</protein>
<keyword evidence="8 13" id="KW-0560">Oxidoreductase</keyword>
<comment type="miscellaneous">
    <text evidence="13">The active site is a redox-active disulfide bond.</text>
</comment>
<dbReference type="InterPro" id="IPR006258">
    <property type="entry name" value="Lipoamide_DH"/>
</dbReference>
<dbReference type="EC" id="1.8.1.4" evidence="3 13"/>
<dbReference type="InterPro" id="IPR012999">
    <property type="entry name" value="Pyr_OxRdtase_I_AS"/>
</dbReference>
<comment type="cofactor">
    <cofactor evidence="13">
        <name>FAD</name>
        <dbReference type="ChEBI" id="CHEBI:57692"/>
    </cofactor>
    <text evidence="13">Binds 1 FAD per subunit.</text>
</comment>
<evidence type="ECO:0000259" key="15">
    <source>
        <dbReference type="Pfam" id="PF07992"/>
    </source>
</evidence>
<dbReference type="RefSeq" id="WP_216150714.1">
    <property type="nucleotide sequence ID" value="NZ_JAHLDV010000045.1"/>
</dbReference>
<evidence type="ECO:0000256" key="12">
    <source>
        <dbReference type="ARBA" id="ARBA00049187"/>
    </source>
</evidence>
<dbReference type="InterPro" id="IPR023753">
    <property type="entry name" value="FAD/NAD-binding_dom"/>
</dbReference>
<evidence type="ECO:0000256" key="3">
    <source>
        <dbReference type="ARBA" id="ARBA00012608"/>
    </source>
</evidence>
<keyword evidence="17" id="KW-1185">Reference proteome</keyword>
<evidence type="ECO:0000313" key="16">
    <source>
        <dbReference type="EMBL" id="MBU3161063.1"/>
    </source>
</evidence>
<sequence>MEHKLNTQITILGGGPAGYVAAIRATQLGAKVVLIEESELGGVCLNKGCIPTKAFLKTSEVNSTIKKSKEFGINSNESTINLNISNERKSRVVKNLNMGLEHLLPAKGIMILKGKGYIKSPKKIIVSTLDGEAEVSTEKIIITTGSKPLIPKINGINLAGVITSTDALNLIEIPKKIVIIGSGAIGLEFATMFSSIGSKVTVIEMKDKILPNEDKEISTELLKIMKRQGIKFKLSTSVKEIKQSENALEVIYLEKGKDSSALCEKVLVAIGRKLNSTCEEFKNLGLNIENGAILVNENMETNIKGIYAAGDVIGEKLLAHLAFTEGKVAAQNALGIKSRVNYNAVPACVYTNPEVASVGINEEEATNLHIDIKVGRFDFRNNGRALTLSEREGFVKIIVDKDNIIIGCQILGINASELISEITLAITLKAKADILADMIHPHPSLGEAIWEACADAVGKPLHKL</sequence>
<feature type="domain" description="FAD/NAD(P)-binding" evidence="15">
    <location>
        <begin position="8"/>
        <end position="326"/>
    </location>
</feature>
<evidence type="ECO:0000256" key="7">
    <source>
        <dbReference type="ARBA" id="ARBA00022827"/>
    </source>
</evidence>
<dbReference type="Pfam" id="PF02852">
    <property type="entry name" value="Pyr_redox_dim"/>
    <property type="match status" value="1"/>
</dbReference>
<dbReference type="InterPro" id="IPR050151">
    <property type="entry name" value="Class-I_Pyr_Nuc-Dis_Oxidored"/>
</dbReference>
<feature type="domain" description="Pyridine nucleotide-disulphide oxidoreductase dimerisation" evidence="14">
    <location>
        <begin position="345"/>
        <end position="452"/>
    </location>
</feature>
<keyword evidence="6 13" id="KW-0285">Flavoprotein</keyword>
<comment type="similarity">
    <text evidence="2 13">Belongs to the class-I pyridine nucleotide-disulfide oxidoreductase family.</text>
</comment>
<evidence type="ECO:0000256" key="1">
    <source>
        <dbReference type="ARBA" id="ARBA00004496"/>
    </source>
</evidence>
<evidence type="ECO:0000313" key="17">
    <source>
        <dbReference type="Proteomes" id="UP000776252"/>
    </source>
</evidence>
<comment type="catalytic activity">
    <reaction evidence="12 13">
        <text>N(6)-[(R)-dihydrolipoyl]-L-lysyl-[protein] + NAD(+) = N(6)-[(R)-lipoyl]-L-lysyl-[protein] + NADH + H(+)</text>
        <dbReference type="Rhea" id="RHEA:15045"/>
        <dbReference type="Rhea" id="RHEA-COMP:10474"/>
        <dbReference type="Rhea" id="RHEA-COMP:10475"/>
        <dbReference type="ChEBI" id="CHEBI:15378"/>
        <dbReference type="ChEBI" id="CHEBI:57540"/>
        <dbReference type="ChEBI" id="CHEBI:57945"/>
        <dbReference type="ChEBI" id="CHEBI:83099"/>
        <dbReference type="ChEBI" id="CHEBI:83100"/>
        <dbReference type="EC" id="1.8.1.4"/>
    </reaction>
</comment>
<evidence type="ECO:0000256" key="9">
    <source>
        <dbReference type="ARBA" id="ARBA00023027"/>
    </source>
</evidence>
<proteinExistence type="inferred from homology"/>
<accession>A0ABS6BVW0</accession>
<evidence type="ECO:0000256" key="8">
    <source>
        <dbReference type="ARBA" id="ARBA00023002"/>
    </source>
</evidence>
<dbReference type="EMBL" id="JAHLDV010000045">
    <property type="protein sequence ID" value="MBU3161063.1"/>
    <property type="molecule type" value="Genomic_DNA"/>
</dbReference>
<gene>
    <name evidence="16" type="primary">lpdA</name>
    <name evidence="16" type="ORF">KPL37_15160</name>
</gene>
<comment type="caution">
    <text evidence="16">The sequence shown here is derived from an EMBL/GenBank/DDBJ whole genome shotgun (WGS) entry which is preliminary data.</text>
</comment>
<keyword evidence="11 13" id="KW-0676">Redox-active center</keyword>
<evidence type="ECO:0000256" key="13">
    <source>
        <dbReference type="RuleBase" id="RU003692"/>
    </source>
</evidence>
<dbReference type="NCBIfam" id="TIGR01350">
    <property type="entry name" value="lipoamide_DH"/>
    <property type="match status" value="1"/>
</dbReference>
<reference evidence="16 17" key="1">
    <citation type="submission" date="2021-06" db="EMBL/GenBank/DDBJ databases">
        <title>Clostridia strains as spoilage organisms.</title>
        <authorList>
            <person name="Wambui J."/>
            <person name="Stephan R."/>
            <person name="Stevens M.J.A."/>
        </authorList>
    </citation>
    <scope>NUCLEOTIDE SEQUENCE [LARGE SCALE GENOMIC DNA]</scope>
    <source>
        <strain evidence="16 17">DSM 14204</strain>
    </source>
</reference>
<evidence type="ECO:0000256" key="2">
    <source>
        <dbReference type="ARBA" id="ARBA00007532"/>
    </source>
</evidence>
<dbReference type="PANTHER" id="PTHR22912">
    <property type="entry name" value="DISULFIDE OXIDOREDUCTASE"/>
    <property type="match status" value="1"/>
</dbReference>
<dbReference type="InterPro" id="IPR001100">
    <property type="entry name" value="Pyr_nuc-diS_OxRdtase"/>
</dbReference>
<dbReference type="PROSITE" id="PS00076">
    <property type="entry name" value="PYRIDINE_REDOX_1"/>
    <property type="match status" value="1"/>
</dbReference>
<keyword evidence="9 13" id="KW-0520">NAD</keyword>
<comment type="subcellular location">
    <subcellularLocation>
        <location evidence="1">Cytoplasm</location>
    </subcellularLocation>
</comment>
<dbReference type="InterPro" id="IPR004099">
    <property type="entry name" value="Pyr_nucl-diS_OxRdtase_dimer"/>
</dbReference>
<evidence type="ECO:0000256" key="11">
    <source>
        <dbReference type="ARBA" id="ARBA00023284"/>
    </source>
</evidence>
<dbReference type="GO" id="GO:0004148">
    <property type="term" value="F:dihydrolipoyl dehydrogenase (NADH) activity"/>
    <property type="evidence" value="ECO:0007669"/>
    <property type="project" value="UniProtKB-EC"/>
</dbReference>